<accession>A0A135WDQ3</accession>
<evidence type="ECO:0000313" key="3">
    <source>
        <dbReference type="Proteomes" id="UP000070513"/>
    </source>
</evidence>
<sequence length="359" mass="39263">MKNDTERWILYPVVKGKEVIGIEVGILKNNETQLEFWRMDPQDDYYKEIINLFRLAYSEKILTQQTMNKGGNCGRPGEEPCSTGEVVITIPKPNGPKANPHLYLPGANPGSGDPGVIGGNCGAYGNCGGGSGTGETPNDPNNNDSCGKIKEKQNNQKYKDKFEALNKAEIFNMDKETGFYELQPPLGVNAPPGFVQVDGPPGSSDMDLPDDTERISGLFHSHNNAEGSIKIFSPIDIITFINIFLKNARKYGGGYANAYSTVVTSAGSYTLKFTGTAHPGGVDFNTGEAWDKWYKQNMAEIADKDGGFPQDKVEDVFGKFLHEVVNKPGLEIFKVTVDTAEKLTYDPVTKKSQSKPCPK</sequence>
<dbReference type="AlphaFoldDB" id="A0A135WDQ3"/>
<comment type="caution">
    <text evidence="2">The sequence shown here is derived from an EMBL/GenBank/DDBJ whole genome shotgun (WGS) entry which is preliminary data.</text>
</comment>
<evidence type="ECO:0000313" key="2">
    <source>
        <dbReference type="EMBL" id="KXH83036.1"/>
    </source>
</evidence>
<feature type="compositionally biased region" description="Polar residues" evidence="1">
    <location>
        <begin position="135"/>
        <end position="145"/>
    </location>
</feature>
<name>A0A135WDQ3_9FLAO</name>
<organism evidence="2 3">
    <name type="scientific">Chryseobacterium kwangjuense</name>
    <dbReference type="NCBI Taxonomy" id="267125"/>
    <lineage>
        <taxon>Bacteria</taxon>
        <taxon>Pseudomonadati</taxon>
        <taxon>Bacteroidota</taxon>
        <taxon>Flavobacteriia</taxon>
        <taxon>Flavobacteriales</taxon>
        <taxon>Weeksellaceae</taxon>
        <taxon>Chryseobacterium group</taxon>
        <taxon>Chryseobacterium</taxon>
    </lineage>
</organism>
<protein>
    <submittedName>
        <fullName evidence="2">Uncharacterized protein</fullName>
    </submittedName>
</protein>
<dbReference type="EMBL" id="LPUR01000011">
    <property type="protein sequence ID" value="KXH83036.1"/>
    <property type="molecule type" value="Genomic_DNA"/>
</dbReference>
<dbReference type="Proteomes" id="UP000070513">
    <property type="component" value="Unassembled WGS sequence"/>
</dbReference>
<proteinExistence type="predicted"/>
<reference evidence="2 3" key="2">
    <citation type="journal article" date="2016" name="Genome Announc.">
        <title>Draft Genome Sequence of a Biocontrol Rhizobacterium, Chryseobacterium kwangjuense Strain KJ1R5, Isolated from Pepper (Capsicum annuum).</title>
        <authorList>
            <person name="Jeong J.J."/>
            <person name="Park H."/>
            <person name="Park B.H."/>
            <person name="Mannaa M."/>
            <person name="Sang M.K."/>
            <person name="Choi I.G."/>
            <person name="Kim K.D."/>
        </authorList>
    </citation>
    <scope>NUCLEOTIDE SEQUENCE [LARGE SCALE GENOMIC DNA]</scope>
    <source>
        <strain evidence="2 3">KJ1R5</strain>
    </source>
</reference>
<feature type="region of interest" description="Disordered" evidence="1">
    <location>
        <begin position="132"/>
        <end position="152"/>
    </location>
</feature>
<gene>
    <name evidence="2" type="ORF">AU378_11410</name>
</gene>
<evidence type="ECO:0000256" key="1">
    <source>
        <dbReference type="SAM" id="MobiDB-lite"/>
    </source>
</evidence>
<reference evidence="3" key="1">
    <citation type="submission" date="2015-12" db="EMBL/GenBank/DDBJ databases">
        <title>Genome sequence of a biocontrol rhizobacterium Chryseobacterium kwangjuense strain KJ1R5 isolated from pepper (Capsicum annuum L.).</title>
        <authorList>
            <person name="Jeong J.-J."/>
            <person name="Park H."/>
            <person name="Mannaa M."/>
            <person name="Sang M.K."/>
            <person name="Choi I.-G."/>
            <person name="Kim K.D."/>
        </authorList>
    </citation>
    <scope>NUCLEOTIDE SEQUENCE [LARGE SCALE GENOMIC DNA]</scope>
    <source>
        <strain evidence="3">KJ1R5</strain>
    </source>
</reference>